<dbReference type="Proteomes" id="UP000499080">
    <property type="component" value="Unassembled WGS sequence"/>
</dbReference>
<comment type="caution">
    <text evidence="2">The sequence shown here is derived from an EMBL/GenBank/DDBJ whole genome shotgun (WGS) entry which is preliminary data.</text>
</comment>
<protein>
    <submittedName>
        <fullName evidence="2">Uncharacterized protein</fullName>
    </submittedName>
</protein>
<evidence type="ECO:0000313" key="2">
    <source>
        <dbReference type="EMBL" id="GBL97900.1"/>
    </source>
</evidence>
<proteinExistence type="predicted"/>
<organism evidence="2 3">
    <name type="scientific">Araneus ventricosus</name>
    <name type="common">Orbweaver spider</name>
    <name type="synonym">Epeira ventricosa</name>
    <dbReference type="NCBI Taxonomy" id="182803"/>
    <lineage>
        <taxon>Eukaryota</taxon>
        <taxon>Metazoa</taxon>
        <taxon>Ecdysozoa</taxon>
        <taxon>Arthropoda</taxon>
        <taxon>Chelicerata</taxon>
        <taxon>Arachnida</taxon>
        <taxon>Araneae</taxon>
        <taxon>Araneomorphae</taxon>
        <taxon>Entelegynae</taxon>
        <taxon>Araneoidea</taxon>
        <taxon>Araneidae</taxon>
        <taxon>Araneus</taxon>
    </lineage>
</organism>
<reference evidence="2 3" key="1">
    <citation type="journal article" date="2019" name="Sci. Rep.">
        <title>Orb-weaving spider Araneus ventricosus genome elucidates the spidroin gene catalogue.</title>
        <authorList>
            <person name="Kono N."/>
            <person name="Nakamura H."/>
            <person name="Ohtoshi R."/>
            <person name="Moran D.A.P."/>
            <person name="Shinohara A."/>
            <person name="Yoshida Y."/>
            <person name="Fujiwara M."/>
            <person name="Mori M."/>
            <person name="Tomita M."/>
            <person name="Arakawa K."/>
        </authorList>
    </citation>
    <scope>NUCLEOTIDE SEQUENCE [LARGE SCALE GENOMIC DNA]</scope>
</reference>
<accession>A0A4Y2C099</accession>
<feature type="region of interest" description="Disordered" evidence="1">
    <location>
        <begin position="1"/>
        <end position="20"/>
    </location>
</feature>
<dbReference type="EMBL" id="BGPR01000134">
    <property type="protein sequence ID" value="GBL97900.1"/>
    <property type="molecule type" value="Genomic_DNA"/>
</dbReference>
<gene>
    <name evidence="2" type="ORF">AVEN_127010_1</name>
</gene>
<evidence type="ECO:0000313" key="3">
    <source>
        <dbReference type="Proteomes" id="UP000499080"/>
    </source>
</evidence>
<evidence type="ECO:0000256" key="1">
    <source>
        <dbReference type="SAM" id="MobiDB-lite"/>
    </source>
</evidence>
<name>A0A4Y2C099_ARAVE</name>
<dbReference type="AlphaFoldDB" id="A0A4Y2C099"/>
<sequence length="128" mass="13948">MGSKGHTAINKPRRRDSAYLSGSNASVNLRCPPVGYAQRNTPPCRSVRVYLEDRPPQQIARQCDSCTIVPIMSCSCTIPRFTGVRPVIGVGPKSHTTISVPSEEARTCLLIRQPLIRELAEPPPPDGV</sequence>
<keyword evidence="3" id="KW-1185">Reference proteome</keyword>